<dbReference type="SUPFAM" id="SSF103642">
    <property type="entry name" value="Sec-C motif"/>
    <property type="match status" value="1"/>
</dbReference>
<evidence type="ECO:0000313" key="1">
    <source>
        <dbReference type="EMBL" id="PQQ65541.1"/>
    </source>
</evidence>
<evidence type="ECO:0000313" key="2">
    <source>
        <dbReference type="Proteomes" id="UP000239720"/>
    </source>
</evidence>
<dbReference type="Proteomes" id="UP000239720">
    <property type="component" value="Unassembled WGS sequence"/>
</dbReference>
<proteinExistence type="predicted"/>
<dbReference type="Pfam" id="PF02810">
    <property type="entry name" value="SEC-C"/>
    <property type="match status" value="1"/>
</dbReference>
<reference evidence="1 2" key="1">
    <citation type="journal article" date="2018" name="Syst. Appl. Microbiol.">
        <title>Characterization and high-quality draft genome sequence of Herbivorax saccincola A7, an anaerobic, alkaliphilic, thermophilic, cellulolytic, and xylanolytic bacterium.</title>
        <authorList>
            <person name="Aikawa S."/>
            <person name="Baramee S."/>
            <person name="Sermsathanaswadi J."/>
            <person name="Thianheng P."/>
            <person name="Tachaapaikoon C."/>
            <person name="Shikata A."/>
            <person name="Waeonukul R."/>
            <person name="Pason P."/>
            <person name="Ratanakhanokchai K."/>
            <person name="Kosugi A."/>
        </authorList>
    </citation>
    <scope>NUCLEOTIDE SEQUENCE [LARGE SCALE GENOMIC DNA]</scope>
    <source>
        <strain evidence="1 2">A7</strain>
    </source>
</reference>
<organism evidence="1 2">
    <name type="scientific">Acetivibrio saccincola</name>
    <dbReference type="NCBI Taxonomy" id="1677857"/>
    <lineage>
        <taxon>Bacteria</taxon>
        <taxon>Bacillati</taxon>
        <taxon>Bacillota</taxon>
        <taxon>Clostridia</taxon>
        <taxon>Eubacteriales</taxon>
        <taxon>Oscillospiraceae</taxon>
        <taxon>Acetivibrio</taxon>
    </lineage>
</organism>
<dbReference type="Gene3D" id="3.10.450.50">
    <property type="match status" value="1"/>
</dbReference>
<sequence length="355" mass="41416">MKIGRNDPCPCGSGKKYKKCCLGKADDVYYSNPLNLLDTYKKLRKESRIRQCLHPNSYECSEKIIGAHSIQNNKIIKRLSSNGIVYMPCPKSDNPFAPMTLYGRKEATVFTGFCGYHDKTVFQPIEDRMFDKSIQHIFLYTYRCFAVEYHKKQEVVNMERNMFKIKPSLADMPDEDNPYRGMHMAIDDLQHVKRIFDTALLTGNYDVLSSVVWEFDQPVKFAGTGFEAMTHDLEGNKIQDLLNPNVLAKHIFVMVFPEGEKTYCIISWLKENDELFARYKQQLLSLSEEKQKIYINNLLPMISENIVVNPEAWDNWEEYKRNEFCAIEFGIATLFEAEGDYWDRLEPPVYDLFDL</sequence>
<protein>
    <recommendedName>
        <fullName evidence="3">SEC-C motif-containing protein</fullName>
    </recommendedName>
</protein>
<dbReference type="AlphaFoldDB" id="A0A2S8R6X1"/>
<dbReference type="OrthoDB" id="583051at2"/>
<accession>A0A2S8R6X1</accession>
<dbReference type="InterPro" id="IPR004027">
    <property type="entry name" value="SEC_C_motif"/>
</dbReference>
<dbReference type="EMBL" id="NEMB01000003">
    <property type="protein sequence ID" value="PQQ65541.1"/>
    <property type="molecule type" value="Genomic_DNA"/>
</dbReference>
<evidence type="ECO:0008006" key="3">
    <source>
        <dbReference type="Google" id="ProtNLM"/>
    </source>
</evidence>
<name>A0A2S8R6X1_9FIRM</name>
<comment type="caution">
    <text evidence="1">The sequence shown here is derived from an EMBL/GenBank/DDBJ whole genome shotgun (WGS) entry which is preliminary data.</text>
</comment>
<gene>
    <name evidence="1" type="ORF">B9R14_01340</name>
</gene>